<dbReference type="Pfam" id="PF01900">
    <property type="entry name" value="RNase_P_Rpp14"/>
    <property type="match status" value="1"/>
</dbReference>
<comment type="subunit">
    <text evidence="2">Consists of a catalytic RNA component and at least 4-5 protein subunits.</text>
</comment>
<accession>A0A1F2P594</accession>
<dbReference type="EC" id="3.1.26.5" evidence="2"/>
<organism evidence="5 6">
    <name type="scientific">Candidatus Syntropharchaeum butanivorans</name>
    <dbReference type="NCBI Taxonomy" id="1839936"/>
    <lineage>
        <taxon>Archaea</taxon>
        <taxon>Methanobacteriati</taxon>
        <taxon>Methanobacteriota</taxon>
        <taxon>Stenosarchaea group</taxon>
        <taxon>Methanomicrobia</taxon>
        <taxon>Methanosarcinales</taxon>
        <taxon>ANME-2 cluster</taxon>
        <taxon>Candidatus Syntropharchaeum</taxon>
    </lineage>
</organism>
<evidence type="ECO:0000313" key="3">
    <source>
        <dbReference type="EMBL" id="HDM36245.1"/>
    </source>
</evidence>
<proteinExistence type="inferred from homology"/>
<evidence type="ECO:0000313" key="4">
    <source>
        <dbReference type="EMBL" id="HEC56315.1"/>
    </source>
</evidence>
<dbReference type="Proteomes" id="UP000185779">
    <property type="component" value="Unassembled WGS sequence"/>
</dbReference>
<dbReference type="GO" id="GO:0005737">
    <property type="term" value="C:cytoplasm"/>
    <property type="evidence" value="ECO:0007669"/>
    <property type="project" value="UniProtKB-SubCell"/>
</dbReference>
<dbReference type="EMBL" id="DRIE01000006">
    <property type="protein sequence ID" value="HEC56315.1"/>
    <property type="molecule type" value="Genomic_DNA"/>
</dbReference>
<dbReference type="InterPro" id="IPR002759">
    <property type="entry name" value="Pop5/Rpp14/Rnp2-like"/>
</dbReference>
<comment type="function">
    <text evidence="2">Part of ribonuclease P, a protein complex that generates mature tRNA molecules by cleaving their 5'-ends.</text>
</comment>
<comment type="subcellular location">
    <subcellularLocation>
        <location evidence="2">Cytoplasm</location>
    </subcellularLocation>
</comment>
<keyword evidence="2" id="KW-0255">Endonuclease</keyword>
<keyword evidence="2" id="KW-0963">Cytoplasm</keyword>
<evidence type="ECO:0000256" key="2">
    <source>
        <dbReference type="HAMAP-Rule" id="MF_00755"/>
    </source>
</evidence>
<comment type="catalytic activity">
    <reaction evidence="2">
        <text>Endonucleolytic cleavage of RNA, removing 5'-extranucleotides from tRNA precursor.</text>
        <dbReference type="EC" id="3.1.26.5"/>
    </reaction>
</comment>
<comment type="similarity">
    <text evidence="2">Belongs to the eukaryotic/archaeal RNase P protein component 2 family.</text>
</comment>
<dbReference type="GO" id="GO:0030677">
    <property type="term" value="C:ribonuclease P complex"/>
    <property type="evidence" value="ECO:0007669"/>
    <property type="project" value="UniProtKB-UniRule"/>
</dbReference>
<dbReference type="GO" id="GO:0004526">
    <property type="term" value="F:ribonuclease P activity"/>
    <property type="evidence" value="ECO:0007669"/>
    <property type="project" value="UniProtKB-UniRule"/>
</dbReference>
<protein>
    <recommendedName>
        <fullName evidence="2">Ribonuclease P protein component 2</fullName>
        <shortName evidence="2">RNase P component 2</shortName>
        <ecNumber evidence="2">3.1.26.5</ecNumber>
    </recommendedName>
    <alternativeName>
        <fullName evidence="2">Pop5</fullName>
    </alternativeName>
</protein>
<keyword evidence="6" id="KW-1185">Reference proteome</keyword>
<dbReference type="SUPFAM" id="SSF160350">
    <property type="entry name" value="Rnp2-like"/>
    <property type="match status" value="1"/>
</dbReference>
<dbReference type="InterPro" id="IPR038085">
    <property type="entry name" value="Rnp2-like_sf"/>
</dbReference>
<dbReference type="PANTHER" id="PTHR15441">
    <property type="entry name" value="RIBONUCLEASE P PROTEIN SUBUNIT P14"/>
    <property type="match status" value="1"/>
</dbReference>
<dbReference type="HAMAP" id="MF_00755">
    <property type="entry name" value="RNase_P_2"/>
    <property type="match status" value="1"/>
</dbReference>
<dbReference type="Proteomes" id="UP000885863">
    <property type="component" value="Unassembled WGS sequence"/>
</dbReference>
<dbReference type="STRING" id="1839936.SBU_000900"/>
<dbReference type="AlphaFoldDB" id="A0A1F2P594"/>
<keyword evidence="1 2" id="KW-0819">tRNA processing</keyword>
<sequence>MRLKRRYLRFKVISPVKLTRREMADAILSAGVSLFGDHGMSLINLHLVEFDESSMTGIIRCNRDRVDEARAIIATVSSIKGEPAGIRVLRVSGTLKGVRR</sequence>
<dbReference type="Gene3D" id="3.30.70.3250">
    <property type="entry name" value="Ribonuclease P, Pop5 subunit"/>
    <property type="match status" value="1"/>
</dbReference>
<dbReference type="GO" id="GO:0001682">
    <property type="term" value="P:tRNA 5'-leader removal"/>
    <property type="evidence" value="ECO:0007669"/>
    <property type="project" value="UniProtKB-UniRule"/>
</dbReference>
<name>A0A1F2P594_9EURY</name>
<keyword evidence="2" id="KW-0540">Nuclease</keyword>
<dbReference type="PANTHER" id="PTHR15441:SF2">
    <property type="entry name" value="RIBONUCLEASE P_MRP PROTEIN SUBUNIT POP5"/>
    <property type="match status" value="1"/>
</dbReference>
<gene>
    <name evidence="2" type="primary">rnp2</name>
    <name evidence="3" type="ORF">ENG09_03185</name>
    <name evidence="4" type="ORF">ENI32_00260</name>
    <name evidence="5" type="ORF">SBU_000900</name>
</gene>
<keyword evidence="2 5" id="KW-0378">Hydrolase</keyword>
<reference evidence="5 6" key="1">
    <citation type="submission" date="2016-05" db="EMBL/GenBank/DDBJ databases">
        <title>Microbial consortia oxidize butane by reversing methanogenesis.</title>
        <authorList>
            <person name="Laso-Perez R."/>
            <person name="Richter M."/>
            <person name="Wegener G."/>
            <person name="Musat F."/>
        </authorList>
    </citation>
    <scope>NUCLEOTIDE SEQUENCE [LARGE SCALE GENOMIC DNA]</scope>
    <source>
        <strain evidence="5">BOX1</strain>
    </source>
</reference>
<dbReference type="EMBL" id="DQZR01000132">
    <property type="protein sequence ID" value="HDM36245.1"/>
    <property type="molecule type" value="Genomic_DNA"/>
</dbReference>
<comment type="caution">
    <text evidence="5">The sequence shown here is derived from an EMBL/GenBank/DDBJ whole genome shotgun (WGS) entry which is preliminary data.</text>
</comment>
<reference evidence="3" key="2">
    <citation type="journal article" date="2020" name="mSystems">
        <title>Genome- and Community-Level Interaction Insights into Carbon Utilization and Element Cycling Functions of Hydrothermarchaeota in Hydrothermal Sediment.</title>
        <authorList>
            <person name="Zhou Z."/>
            <person name="Liu Y."/>
            <person name="Xu W."/>
            <person name="Pan J."/>
            <person name="Luo Z.H."/>
            <person name="Li M."/>
        </authorList>
    </citation>
    <scope>NUCLEOTIDE SEQUENCE [LARGE SCALE GENOMIC DNA]</scope>
    <source>
        <strain evidence="3">HyVt-185</strain>
        <strain evidence="4">HyVt-386</strain>
    </source>
</reference>
<dbReference type="Proteomes" id="UP000885936">
    <property type="component" value="Unassembled WGS sequence"/>
</dbReference>
<evidence type="ECO:0000313" key="5">
    <source>
        <dbReference type="EMBL" id="OFV66358.1"/>
    </source>
</evidence>
<dbReference type="EMBL" id="LYOR01000003">
    <property type="protein sequence ID" value="OFV66358.1"/>
    <property type="molecule type" value="Genomic_DNA"/>
</dbReference>
<evidence type="ECO:0000256" key="1">
    <source>
        <dbReference type="ARBA" id="ARBA00022694"/>
    </source>
</evidence>
<evidence type="ECO:0000313" key="6">
    <source>
        <dbReference type="Proteomes" id="UP000185779"/>
    </source>
</evidence>